<dbReference type="AlphaFoldDB" id="A0A8S2HUN0"/>
<proteinExistence type="predicted"/>
<dbReference type="Gene3D" id="2.60.120.200">
    <property type="match status" value="1"/>
</dbReference>
<dbReference type="InterPro" id="IPR013783">
    <property type="entry name" value="Ig-like_fold"/>
</dbReference>
<dbReference type="InterPro" id="IPR013320">
    <property type="entry name" value="ConA-like_dom_sf"/>
</dbReference>
<sequence>MELKFVLVFCLSSCLFYGLSQQETANDLTNGVPLLNHKANKSDGYYRIPNYDFKCLRRLEMCPTGWSLRMKLKLNQFPIVDKERKYLLLSTGAHEPHGDGLLVQLYQSKNTSYLEFGIKEFRNDQFGYYWQLEADLETNQWIDVVIVVSMSESNNHRLNVHFDGYLYRETQVENYTELFVFKYNIHPTVVQVYANNSGLAIFDQIQYYERILSPNEIADVSYDLIEIGCLKPKGDRFHQYIIAGKYKWKQCRDECFKRKTKIALYNDNQCGCIQSFYELQVYFKYDKCTCDINSKCEQWHILSVSHVIDLIDAEVGLEIGMADASFLQHGRTRIQINEGVEIIVSVKNERNLAALTVYGDIEGNEGANSSNEIYITAGVVNLSWKSEGSKRVQFRADYRRAVRGETSEYRVVNVDVVYIKTDLPLQFVHFSPDSRDGDHDQNFTVQCFGSIPLNCTVNFGDGGKQSKGTNHHQYYTSHFTHKYTKYGKHNVTVKCFNERSTNTTQLPRTIIRKNITGKNIIKKMLMQDDTKRFTVLSLDDYSFTSSNCLKLYNVITNKSL</sequence>
<evidence type="ECO:0000313" key="4">
    <source>
        <dbReference type="EMBL" id="CAF3687769.1"/>
    </source>
</evidence>
<evidence type="ECO:0000313" key="5">
    <source>
        <dbReference type="Proteomes" id="UP000682733"/>
    </source>
</evidence>
<dbReference type="EMBL" id="CAJNOK010003618">
    <property type="protein sequence ID" value="CAF0908344.1"/>
    <property type="molecule type" value="Genomic_DNA"/>
</dbReference>
<evidence type="ECO:0000259" key="2">
    <source>
        <dbReference type="SMART" id="SM00089"/>
    </source>
</evidence>
<gene>
    <name evidence="3" type="ORF">OVA965_LOCUS9991</name>
    <name evidence="4" type="ORF">TMI583_LOCUS9985</name>
</gene>
<dbReference type="CDD" id="cd00146">
    <property type="entry name" value="PKD"/>
    <property type="match status" value="1"/>
</dbReference>
<dbReference type="InterPro" id="IPR000601">
    <property type="entry name" value="PKD_dom"/>
</dbReference>
<organism evidence="4 5">
    <name type="scientific">Didymodactylos carnosus</name>
    <dbReference type="NCBI Taxonomy" id="1234261"/>
    <lineage>
        <taxon>Eukaryota</taxon>
        <taxon>Metazoa</taxon>
        <taxon>Spiralia</taxon>
        <taxon>Gnathifera</taxon>
        <taxon>Rotifera</taxon>
        <taxon>Eurotatoria</taxon>
        <taxon>Bdelloidea</taxon>
        <taxon>Philodinida</taxon>
        <taxon>Philodinidae</taxon>
        <taxon>Didymodactylos</taxon>
    </lineage>
</organism>
<dbReference type="Proteomes" id="UP000677228">
    <property type="component" value="Unassembled WGS sequence"/>
</dbReference>
<feature type="signal peptide" evidence="1">
    <location>
        <begin position="1"/>
        <end position="21"/>
    </location>
</feature>
<name>A0A8S2HUN0_9BILA</name>
<accession>A0A8S2HUN0</accession>
<dbReference type="SMART" id="SM00089">
    <property type="entry name" value="PKD"/>
    <property type="match status" value="1"/>
</dbReference>
<feature type="non-terminal residue" evidence="4">
    <location>
        <position position="560"/>
    </location>
</feature>
<dbReference type="InterPro" id="IPR035986">
    <property type="entry name" value="PKD_dom_sf"/>
</dbReference>
<dbReference type="SUPFAM" id="SSF49299">
    <property type="entry name" value="PKD domain"/>
    <property type="match status" value="1"/>
</dbReference>
<dbReference type="Gene3D" id="2.60.40.10">
    <property type="entry name" value="Immunoglobulins"/>
    <property type="match status" value="1"/>
</dbReference>
<feature type="domain" description="PKD/Chitinase" evidence="2">
    <location>
        <begin position="416"/>
        <end position="513"/>
    </location>
</feature>
<dbReference type="Pfam" id="PF00801">
    <property type="entry name" value="PKD"/>
    <property type="match status" value="1"/>
</dbReference>
<dbReference type="InterPro" id="IPR022409">
    <property type="entry name" value="PKD/Chitinase_dom"/>
</dbReference>
<comment type="caution">
    <text evidence="4">The sequence shown here is derived from an EMBL/GenBank/DDBJ whole genome shotgun (WGS) entry which is preliminary data.</text>
</comment>
<dbReference type="Proteomes" id="UP000682733">
    <property type="component" value="Unassembled WGS sequence"/>
</dbReference>
<evidence type="ECO:0000256" key="1">
    <source>
        <dbReference type="SAM" id="SignalP"/>
    </source>
</evidence>
<dbReference type="EMBL" id="CAJOBA010003618">
    <property type="protein sequence ID" value="CAF3687769.1"/>
    <property type="molecule type" value="Genomic_DNA"/>
</dbReference>
<reference evidence="4" key="1">
    <citation type="submission" date="2021-02" db="EMBL/GenBank/DDBJ databases">
        <authorList>
            <person name="Nowell W R."/>
        </authorList>
    </citation>
    <scope>NUCLEOTIDE SEQUENCE</scope>
</reference>
<protein>
    <recommendedName>
        <fullName evidence="2">PKD/Chitinase domain-containing protein</fullName>
    </recommendedName>
</protein>
<keyword evidence="1" id="KW-0732">Signal</keyword>
<evidence type="ECO:0000313" key="3">
    <source>
        <dbReference type="EMBL" id="CAF0908344.1"/>
    </source>
</evidence>
<feature type="chain" id="PRO_5035647060" description="PKD/Chitinase domain-containing protein" evidence="1">
    <location>
        <begin position="22"/>
        <end position="560"/>
    </location>
</feature>
<dbReference type="SUPFAM" id="SSF49899">
    <property type="entry name" value="Concanavalin A-like lectins/glucanases"/>
    <property type="match status" value="1"/>
</dbReference>